<dbReference type="PANTHER" id="PTHR43788:SF8">
    <property type="entry name" value="DNA-BINDING PROTEIN SMUBP-2"/>
    <property type="match status" value="1"/>
</dbReference>
<evidence type="ECO:0000256" key="1">
    <source>
        <dbReference type="ARBA" id="ARBA00007913"/>
    </source>
</evidence>
<dbReference type="GO" id="GO:0005524">
    <property type="term" value="F:ATP binding"/>
    <property type="evidence" value="ECO:0007669"/>
    <property type="project" value="UniProtKB-KW"/>
</dbReference>
<feature type="compositionally biased region" description="Polar residues" evidence="7">
    <location>
        <begin position="246"/>
        <end position="260"/>
    </location>
</feature>
<reference evidence="10 11" key="1">
    <citation type="submission" date="2017-11" db="EMBL/GenBank/DDBJ databases">
        <authorList>
            <person name="Han C.G."/>
        </authorList>
    </citation>
    <scope>NUCLEOTIDE SEQUENCE [LARGE SCALE GENOMIC DNA]</scope>
    <source>
        <strain evidence="10 11">A2</strain>
    </source>
</reference>
<evidence type="ECO:0000256" key="2">
    <source>
        <dbReference type="ARBA" id="ARBA00022741"/>
    </source>
</evidence>
<dbReference type="AlphaFoldDB" id="A0A2J5A179"/>
<dbReference type="InterPro" id="IPR041679">
    <property type="entry name" value="DNA2/NAM7-like_C"/>
</dbReference>
<feature type="domain" description="DNA2/NAM7 helicase-like C-terminal" evidence="9">
    <location>
        <begin position="985"/>
        <end position="1091"/>
    </location>
</feature>
<dbReference type="Proteomes" id="UP000234661">
    <property type="component" value="Unassembled WGS sequence"/>
</dbReference>
<evidence type="ECO:0000256" key="7">
    <source>
        <dbReference type="SAM" id="MobiDB-lite"/>
    </source>
</evidence>
<evidence type="ECO:0000313" key="10">
    <source>
        <dbReference type="EMBL" id="PLM69070.1"/>
    </source>
</evidence>
<feature type="coiled-coil region" evidence="6">
    <location>
        <begin position="558"/>
        <end position="592"/>
    </location>
</feature>
<dbReference type="InterPro" id="IPR027417">
    <property type="entry name" value="P-loop_NTPase"/>
</dbReference>
<evidence type="ECO:0000256" key="3">
    <source>
        <dbReference type="ARBA" id="ARBA00022801"/>
    </source>
</evidence>
<evidence type="ECO:0000259" key="9">
    <source>
        <dbReference type="Pfam" id="PF13087"/>
    </source>
</evidence>
<evidence type="ECO:0000259" key="8">
    <source>
        <dbReference type="Pfam" id="PF13086"/>
    </source>
</evidence>
<dbReference type="Pfam" id="PF13086">
    <property type="entry name" value="AAA_11"/>
    <property type="match status" value="1"/>
</dbReference>
<comment type="caution">
    <text evidence="10">The sequence shown here is derived from an EMBL/GenBank/DDBJ whole genome shotgun (WGS) entry which is preliminary data.</text>
</comment>
<comment type="similarity">
    <text evidence="1">Belongs to the DNA2/NAM7 helicase family.</text>
</comment>
<reference evidence="10 11" key="2">
    <citation type="submission" date="2018-01" db="EMBL/GenBank/DDBJ databases">
        <title>Genomic study of Klebsiella pneumoniae.</title>
        <authorList>
            <person name="Yang Y."/>
            <person name="Bicalho R."/>
        </authorList>
    </citation>
    <scope>NUCLEOTIDE SEQUENCE [LARGE SCALE GENOMIC DNA]</scope>
    <source>
        <strain evidence="10 11">A2</strain>
    </source>
</reference>
<dbReference type="InterPro" id="IPR041677">
    <property type="entry name" value="DNA2/NAM7_AAA_11"/>
</dbReference>
<dbReference type="Gene3D" id="3.40.50.300">
    <property type="entry name" value="P-loop containing nucleotide triphosphate hydrolases"/>
    <property type="match status" value="2"/>
</dbReference>
<feature type="region of interest" description="Disordered" evidence="7">
    <location>
        <begin position="246"/>
        <end position="271"/>
    </location>
</feature>
<evidence type="ECO:0000313" key="11">
    <source>
        <dbReference type="Proteomes" id="UP000234661"/>
    </source>
</evidence>
<feature type="compositionally biased region" description="Basic and acidic residues" evidence="7">
    <location>
        <begin position="261"/>
        <end position="270"/>
    </location>
</feature>
<sequence>MNEVSVKESLQKVQHVFRFWKAIEALTPQSIDKENARDIDNPAYMVTFDGLLPWTDTEHVRKPVPSGKVWRYSAQCGIYNISVVADQLEEKLGAHDDVAESRNTGKSRLFDVSFSNKGIPQATSFMLSMPAWAASQVLNHDQGVKALKTPVSPDLTGLPALSDTLPMMDSGFPEFDQLTLHIMQWIDAEAVRLQRDELAADVAWIKTLGELVLEKTGFPYEAMEQHAICLVKCATVRISQNSHEVNLSVESTKTNSASSRTEGKGKEKTKSAVPDDLINSFYIHEMEALEGHWKKKNVGRGFFDYMTSVSRENRQVTDVRTGEGLDAAFDRLRPTQPPVGTWPSLYPLAFSQQLAVNELWRKNAETPGIFAVNGPPGTGKTTLLRDVVAAVVTARAGKLIEHKNRVFLNKGTFTCDKKTIPFFPLHDSIAGTSIIVASANNGAVENISLELPGIDAVPEWVPKQSDYFSELASHLMGKPAWGLLAAKLGNKENRENFLNTFWWKKPDERNQKPTVPPETFSPARGEGLHYHLNLLKPTQGARKPAMSWSEAVIRYQKATVIEDEARQELVRYSELEEQINNQEQALIQCGESRASINAALSEQNGIYLALSSDVAGQEEAGTRLHRELAEADKRVHQHEANKPGILMAIFSLGKIPREWWGRYQRLTDEMDSLRTTLAEHIKALTSSQALRDEAHSQTEALKSELALSVSRETAIREKVARDISELAEARTMMGDAWPDRNATDEQRELSAPWLSKRWRDTRERMFLAALDVHRAFIESHPVEMSANLNLVSDWLNGKEIPDKQAALALDSLSLVVPVISTTFASVPRMFKKIGKEAIGWLLIDEAGQALPQQAAGAVWRAKRTVVVGDPKQLEPVSGIPSSVEGALAQSYDIPASWWPGKISAQVLADQTMELGTWLPDVEKGQVWVGCPLRVHRRCDDPMFSISNNIAYGGLMVHGKKQSTSCLPDSGWLDVKGKSCEGNWIAEEGTAVEKLLLTLKEQYGIAPDDVFLISPFKDCAMKLRKLASRTGFRSNRTGTVHTTQGKEAAVVVLVLGGNIQKNGAKSWAASKPNLLNVAVSRARQRLYVIGERSLWEKHAYFSSLSRELGPLQEKMHKNAVTEP</sequence>
<keyword evidence="5" id="KW-0067">ATP-binding</keyword>
<dbReference type="SUPFAM" id="SSF52540">
    <property type="entry name" value="P-loop containing nucleoside triphosphate hydrolases"/>
    <property type="match status" value="1"/>
</dbReference>
<keyword evidence="4 10" id="KW-0347">Helicase</keyword>
<name>A0A2J5A179_9ENTR</name>
<gene>
    <name evidence="10" type="ORF">CWM85_01685</name>
</gene>
<evidence type="ECO:0000256" key="6">
    <source>
        <dbReference type="SAM" id="Coils"/>
    </source>
</evidence>
<accession>A0A2J5A179</accession>
<organism evidence="10 11">
    <name type="scientific">Klebsiella michiganensis</name>
    <dbReference type="NCBI Taxonomy" id="1134687"/>
    <lineage>
        <taxon>Bacteria</taxon>
        <taxon>Pseudomonadati</taxon>
        <taxon>Pseudomonadota</taxon>
        <taxon>Gammaproteobacteria</taxon>
        <taxon>Enterobacterales</taxon>
        <taxon>Enterobacteriaceae</taxon>
        <taxon>Klebsiella/Raoultella group</taxon>
        <taxon>Klebsiella</taxon>
    </lineage>
</organism>
<dbReference type="EMBL" id="PIET01000009">
    <property type="protein sequence ID" value="PLM69070.1"/>
    <property type="molecule type" value="Genomic_DNA"/>
</dbReference>
<evidence type="ECO:0000256" key="5">
    <source>
        <dbReference type="ARBA" id="ARBA00022840"/>
    </source>
</evidence>
<dbReference type="Pfam" id="PF13087">
    <property type="entry name" value="AAA_12"/>
    <property type="match status" value="1"/>
</dbReference>
<keyword evidence="3" id="KW-0378">Hydrolase</keyword>
<keyword evidence="2" id="KW-0547">Nucleotide-binding</keyword>
<protein>
    <submittedName>
        <fullName evidence="10">Viral (Super1) RNA helicase</fullName>
    </submittedName>
</protein>
<keyword evidence="6" id="KW-0175">Coiled coil</keyword>
<dbReference type="GO" id="GO:0016787">
    <property type="term" value="F:hydrolase activity"/>
    <property type="evidence" value="ECO:0007669"/>
    <property type="project" value="UniProtKB-KW"/>
</dbReference>
<dbReference type="InterPro" id="IPR050534">
    <property type="entry name" value="Coronavir_polyprotein_1ab"/>
</dbReference>
<proteinExistence type="inferred from homology"/>
<evidence type="ECO:0000256" key="4">
    <source>
        <dbReference type="ARBA" id="ARBA00022806"/>
    </source>
</evidence>
<feature type="domain" description="DNA2/NAM7 helicase helicase" evidence="8">
    <location>
        <begin position="351"/>
        <end position="876"/>
    </location>
</feature>
<dbReference type="PANTHER" id="PTHR43788">
    <property type="entry name" value="DNA2/NAM7 HELICASE FAMILY MEMBER"/>
    <property type="match status" value="1"/>
</dbReference>
<dbReference type="GO" id="GO:0043139">
    <property type="term" value="F:5'-3' DNA helicase activity"/>
    <property type="evidence" value="ECO:0007669"/>
    <property type="project" value="TreeGrafter"/>
</dbReference>